<sequence>MPSLAGWEGGVLMKGGKVQGELWKTIRRGWIEFQARTKFEVRGDAWMVKFWDEVGGVGHWSPCFFRNVQDWEVDMVEDFLKKI</sequence>
<dbReference type="Proteomes" id="UP000288805">
    <property type="component" value="Unassembled WGS sequence"/>
</dbReference>
<gene>
    <name evidence="1" type="ORF">CK203_016608</name>
</gene>
<dbReference type="AlphaFoldDB" id="A0A438J2G4"/>
<name>A0A438J2G4_VITVI</name>
<protein>
    <submittedName>
        <fullName evidence="1">Uncharacterized protein</fullName>
    </submittedName>
</protein>
<proteinExistence type="predicted"/>
<dbReference type="EMBL" id="QGNW01000067">
    <property type="protein sequence ID" value="RVX03160.1"/>
    <property type="molecule type" value="Genomic_DNA"/>
</dbReference>
<organism evidence="1 2">
    <name type="scientific">Vitis vinifera</name>
    <name type="common">Grape</name>
    <dbReference type="NCBI Taxonomy" id="29760"/>
    <lineage>
        <taxon>Eukaryota</taxon>
        <taxon>Viridiplantae</taxon>
        <taxon>Streptophyta</taxon>
        <taxon>Embryophyta</taxon>
        <taxon>Tracheophyta</taxon>
        <taxon>Spermatophyta</taxon>
        <taxon>Magnoliopsida</taxon>
        <taxon>eudicotyledons</taxon>
        <taxon>Gunneridae</taxon>
        <taxon>Pentapetalae</taxon>
        <taxon>rosids</taxon>
        <taxon>Vitales</taxon>
        <taxon>Vitaceae</taxon>
        <taxon>Viteae</taxon>
        <taxon>Vitis</taxon>
    </lineage>
</organism>
<accession>A0A438J2G4</accession>
<evidence type="ECO:0000313" key="2">
    <source>
        <dbReference type="Proteomes" id="UP000288805"/>
    </source>
</evidence>
<reference evidence="1 2" key="1">
    <citation type="journal article" date="2018" name="PLoS Genet.">
        <title>Population sequencing reveals clonal diversity and ancestral inbreeding in the grapevine cultivar Chardonnay.</title>
        <authorList>
            <person name="Roach M.J."/>
            <person name="Johnson D.L."/>
            <person name="Bohlmann J."/>
            <person name="van Vuuren H.J."/>
            <person name="Jones S.J."/>
            <person name="Pretorius I.S."/>
            <person name="Schmidt S.A."/>
            <person name="Borneman A.R."/>
        </authorList>
    </citation>
    <scope>NUCLEOTIDE SEQUENCE [LARGE SCALE GENOMIC DNA]</scope>
    <source>
        <strain evidence="2">cv. Chardonnay</strain>
        <tissue evidence="1">Leaf</tissue>
    </source>
</reference>
<comment type="caution">
    <text evidence="1">The sequence shown here is derived from an EMBL/GenBank/DDBJ whole genome shotgun (WGS) entry which is preliminary data.</text>
</comment>
<evidence type="ECO:0000313" key="1">
    <source>
        <dbReference type="EMBL" id="RVX03160.1"/>
    </source>
</evidence>